<dbReference type="InterPro" id="IPR007219">
    <property type="entry name" value="XnlR_reg_dom"/>
</dbReference>
<accession>A0ABX6EYV4</accession>
<keyword evidence="5" id="KW-0804">Transcription</keyword>
<dbReference type="SUPFAM" id="SSF57701">
    <property type="entry name" value="Zn2/Cys6 DNA-binding domain"/>
    <property type="match status" value="1"/>
</dbReference>
<dbReference type="CDD" id="cd00067">
    <property type="entry name" value="GAL4"/>
    <property type="match status" value="1"/>
</dbReference>
<feature type="compositionally biased region" description="Polar residues" evidence="7">
    <location>
        <begin position="252"/>
        <end position="265"/>
    </location>
</feature>
<dbReference type="EMBL" id="CP015057">
    <property type="protein sequence ID" value="QGN16049.1"/>
    <property type="molecule type" value="Genomic_DNA"/>
</dbReference>
<protein>
    <recommendedName>
        <fullName evidence="8">Zn(2)-C6 fungal-type domain-containing protein</fullName>
    </recommendedName>
</protein>
<gene>
    <name evidence="9" type="ORF">FIM1_2749</name>
</gene>
<feature type="compositionally biased region" description="Acidic residues" evidence="7">
    <location>
        <begin position="267"/>
        <end position="277"/>
    </location>
</feature>
<evidence type="ECO:0000313" key="9">
    <source>
        <dbReference type="EMBL" id="QGN16049.1"/>
    </source>
</evidence>
<keyword evidence="2" id="KW-0862">Zinc</keyword>
<dbReference type="PROSITE" id="PS50048">
    <property type="entry name" value="ZN2_CY6_FUNGAL_2"/>
    <property type="match status" value="1"/>
</dbReference>
<evidence type="ECO:0000256" key="4">
    <source>
        <dbReference type="ARBA" id="ARBA00023125"/>
    </source>
</evidence>
<feature type="region of interest" description="Disordered" evidence="7">
    <location>
        <begin position="327"/>
        <end position="356"/>
    </location>
</feature>
<proteinExistence type="predicted"/>
<dbReference type="InterPro" id="IPR036864">
    <property type="entry name" value="Zn2-C6_fun-type_DNA-bd_sf"/>
</dbReference>
<dbReference type="InterPro" id="IPR001138">
    <property type="entry name" value="Zn2Cys6_DnaBD"/>
</dbReference>
<feature type="compositionally biased region" description="Polar residues" evidence="7">
    <location>
        <begin position="1020"/>
        <end position="1030"/>
    </location>
</feature>
<keyword evidence="3" id="KW-0805">Transcription regulation</keyword>
<dbReference type="CDD" id="cd12148">
    <property type="entry name" value="fungal_TF_MHR"/>
    <property type="match status" value="1"/>
</dbReference>
<keyword evidence="10" id="KW-1185">Reference proteome</keyword>
<organism evidence="9 10">
    <name type="scientific">Kluyveromyces marxianus</name>
    <name type="common">Yeast</name>
    <name type="synonym">Candida kefyr</name>
    <dbReference type="NCBI Taxonomy" id="4911"/>
    <lineage>
        <taxon>Eukaryota</taxon>
        <taxon>Fungi</taxon>
        <taxon>Dikarya</taxon>
        <taxon>Ascomycota</taxon>
        <taxon>Saccharomycotina</taxon>
        <taxon>Saccharomycetes</taxon>
        <taxon>Saccharomycetales</taxon>
        <taxon>Saccharomycetaceae</taxon>
        <taxon>Kluyveromyces</taxon>
    </lineage>
</organism>
<feature type="compositionally biased region" description="Polar residues" evidence="7">
    <location>
        <begin position="327"/>
        <end position="353"/>
    </location>
</feature>
<dbReference type="SMART" id="SM00066">
    <property type="entry name" value="GAL4"/>
    <property type="match status" value="1"/>
</dbReference>
<feature type="region of interest" description="Disordered" evidence="7">
    <location>
        <begin position="235"/>
        <end position="291"/>
    </location>
</feature>
<dbReference type="Pfam" id="PF04082">
    <property type="entry name" value="Fungal_trans"/>
    <property type="match status" value="1"/>
</dbReference>
<feature type="domain" description="Zn(2)-C6 fungal-type" evidence="8">
    <location>
        <begin position="15"/>
        <end position="47"/>
    </location>
</feature>
<feature type="region of interest" description="Disordered" evidence="7">
    <location>
        <begin position="63"/>
        <end position="83"/>
    </location>
</feature>
<reference evidence="9 10" key="2">
    <citation type="submission" date="2019-11" db="EMBL/GenBank/DDBJ databases">
        <authorList>
            <person name="Lu H."/>
        </authorList>
    </citation>
    <scope>NUCLEOTIDE SEQUENCE [LARGE SCALE GENOMIC DNA]</scope>
    <source>
        <strain evidence="9 10">FIM1</strain>
    </source>
</reference>
<keyword evidence="4" id="KW-0238">DNA-binding</keyword>
<evidence type="ECO:0000256" key="7">
    <source>
        <dbReference type="SAM" id="MobiDB-lite"/>
    </source>
</evidence>
<feature type="region of interest" description="Disordered" evidence="7">
    <location>
        <begin position="978"/>
        <end position="1030"/>
    </location>
</feature>
<name>A0ABX6EYV4_KLUMA</name>
<evidence type="ECO:0000256" key="5">
    <source>
        <dbReference type="ARBA" id="ARBA00023163"/>
    </source>
</evidence>
<feature type="compositionally biased region" description="Basic residues" evidence="7">
    <location>
        <begin position="990"/>
        <end position="1000"/>
    </location>
</feature>
<evidence type="ECO:0000256" key="6">
    <source>
        <dbReference type="ARBA" id="ARBA00023242"/>
    </source>
</evidence>
<dbReference type="Proteomes" id="UP000422736">
    <property type="component" value="Chromosome 4"/>
</dbReference>
<dbReference type="PANTHER" id="PTHR31069:SF12">
    <property type="entry name" value="TRANSCRIPTION FACTOR DOMAIN-CONTAINING PROTEIN"/>
    <property type="match status" value="1"/>
</dbReference>
<feature type="compositionally biased region" description="Basic and acidic residues" evidence="7">
    <location>
        <begin position="278"/>
        <end position="291"/>
    </location>
</feature>
<dbReference type="InterPro" id="IPR050675">
    <property type="entry name" value="OAF3"/>
</dbReference>
<dbReference type="Gene3D" id="4.10.240.10">
    <property type="entry name" value="Zn(2)-C6 fungal-type DNA-binding domain"/>
    <property type="match status" value="1"/>
</dbReference>
<evidence type="ECO:0000256" key="3">
    <source>
        <dbReference type="ARBA" id="ARBA00023015"/>
    </source>
</evidence>
<keyword evidence="1" id="KW-0479">Metal-binding</keyword>
<dbReference type="SMART" id="SM00906">
    <property type="entry name" value="Fungal_trans"/>
    <property type="match status" value="1"/>
</dbReference>
<keyword evidence="6" id="KW-0539">Nucleus</keyword>
<evidence type="ECO:0000256" key="2">
    <source>
        <dbReference type="ARBA" id="ARBA00022833"/>
    </source>
</evidence>
<evidence type="ECO:0000259" key="8">
    <source>
        <dbReference type="PROSITE" id="PS50048"/>
    </source>
</evidence>
<evidence type="ECO:0000256" key="1">
    <source>
        <dbReference type="ARBA" id="ARBA00022723"/>
    </source>
</evidence>
<sequence length="1186" mass="135448">MKPTNIAMDKKSGKSCLVCRRRKVRCDRVKPVCLVCVKHGSNMECNYEEQKRDIKFVSMKTPEMSTKIKKRQPEKSSTKSQGNATVVKELDVLKQKVQSLESLLINNITPTEHKVSQSKYSKTVPGSSIDDEFQSLDLSHYKDFNFYQDLETVDVRGGRLSFIGALNCMSMSRVDPYLMTITTLTRKAHHDRSSSFIRYLGNRKYSNLEYIPELAKEVLVAKSSDKNTVMDAMIEIDNDHSEKNKKKRSRETGNSNGEDSSVTSSNDELDNELDDNEKEMTENDVKGQEQREKFARKYLEDQNMDGILTKNNKSSRPSLSEILNHSTLAKSSDVSPESNTSPIPRQAVENTASVPRELNIKKDSLNMRSEVTNNSSSLQSVKNDTPIGFADDETEALYYLNLLLPPARVIWIHVSNYFSSPLNALYPFSTEDWFTDILAGLIGPPSESEDPPVLKVVKKLDFSKIAILFVIMRLSYLMYPSDLEHCSTEEEKYVVSHEIGPVYIEVANLCIRMFNLFRRGVLPVLHCLLLLRVYRRYAPEEGDIADGADSSNFTGLLVQIAESLGMNTDAEKSYQLTNFEIYLHSWRKAWYTIYFLDISEAMNMGNCFAIDTDQFNTKLPTIKKNPNYGMPDFILHPSHEMASVDCCQKNYEFSLYVRDLLKIVMSKRLNTPCNVIMDHINKVERNLKDRYAKSLSSIIALPSSGPQESIEKCNIFRFYVETQSMLLMIQLRLFIHLENNHTDSNSGSFSKPFQLFKKCLSLYIDLEPLLILLFFHDKNDDKNNSYIDKIFGTRTKIIILQTCNHIFVRFQIVLHILLARLLHLYHGYLKNPEPMIKNSEDFLKIKSLVVKIIENALDKLEFANSITQSLSGNQFQAWRLSKGNGFLYSIFKEKNDNIFDPNAPTNLKFQKLSMQRDNFGNNILPDNLNPLKQLPKYNNFLNLELSQFEELYSIINSTRWSIFNSVIDKDKLKAAMNFRSSKQKNPAMSQKKKFRSKGHRSSLTSKSKSSSNNNGHRFSGTPSNSSSDAIDFTPQVSQIKVNEVDTHWFNTILRNNNTYPNWNRDNFERNIAPSGGIPSQSPVVIDANGSFSDFAKSNFTSLDESISTTSFLHENLIQQLQIISGKPSVSFNNNNNNSNNSNKNSIKLTSADNDVEPKYHHSQQKTNFNSIIDSTDLDYLLFNGDI</sequence>
<evidence type="ECO:0000313" key="10">
    <source>
        <dbReference type="Proteomes" id="UP000422736"/>
    </source>
</evidence>
<feature type="compositionally biased region" description="Low complexity" evidence="7">
    <location>
        <begin position="1001"/>
        <end position="1014"/>
    </location>
</feature>
<feature type="compositionally biased region" description="Polar residues" evidence="7">
    <location>
        <begin position="978"/>
        <end position="988"/>
    </location>
</feature>
<dbReference type="PANTHER" id="PTHR31069">
    <property type="entry name" value="OLEATE-ACTIVATED TRANSCRIPTION FACTOR 1-RELATED"/>
    <property type="match status" value="1"/>
</dbReference>
<dbReference type="Pfam" id="PF00172">
    <property type="entry name" value="Zn_clus"/>
    <property type="match status" value="1"/>
</dbReference>
<dbReference type="PROSITE" id="PS00463">
    <property type="entry name" value="ZN2_CY6_FUNGAL_1"/>
    <property type="match status" value="1"/>
</dbReference>
<reference evidence="9 10" key="1">
    <citation type="submission" date="2016-03" db="EMBL/GenBank/DDBJ databases">
        <title>How can Kluyveromyces marxianus grow so fast - potential evolutionary course in Saccharomyces Complex revealed by comparative genomics.</title>
        <authorList>
            <person name="Mo W."/>
            <person name="Lu W."/>
            <person name="Yang X."/>
            <person name="Qi J."/>
            <person name="Lv H."/>
        </authorList>
    </citation>
    <scope>NUCLEOTIDE SEQUENCE [LARGE SCALE GENOMIC DNA]</scope>
    <source>
        <strain evidence="9 10">FIM1</strain>
    </source>
</reference>